<dbReference type="NCBIfam" id="NF033563">
    <property type="entry name" value="transpos_IS30"/>
    <property type="match status" value="1"/>
</dbReference>
<protein>
    <submittedName>
        <fullName evidence="1">IS30 family transposase</fullName>
    </submittedName>
</protein>
<dbReference type="PANTHER" id="PTHR10948">
    <property type="entry name" value="TRANSPOSASE"/>
    <property type="match status" value="1"/>
</dbReference>
<name>A0AA90SSZ9_9GAMM</name>
<proteinExistence type="predicted"/>
<dbReference type="GO" id="GO:0005829">
    <property type="term" value="C:cytosol"/>
    <property type="evidence" value="ECO:0007669"/>
    <property type="project" value="TreeGrafter"/>
</dbReference>
<organism evidence="1 2">
    <name type="scientific">Candidatus Endonucleibacter bathymodioli</name>
    <dbReference type="NCBI Taxonomy" id="539814"/>
    <lineage>
        <taxon>Bacteria</taxon>
        <taxon>Pseudomonadati</taxon>
        <taxon>Pseudomonadota</taxon>
        <taxon>Gammaproteobacteria</taxon>
        <taxon>Oceanospirillales</taxon>
        <taxon>Endozoicomonadaceae</taxon>
        <taxon>Candidatus Endonucleibacter</taxon>
    </lineage>
</organism>
<dbReference type="EMBL" id="JASXSV010000010">
    <property type="protein sequence ID" value="MDP0589110.1"/>
    <property type="molecule type" value="Genomic_DNA"/>
</dbReference>
<gene>
    <name evidence="1" type="ORF">QS748_07900</name>
</gene>
<dbReference type="Proteomes" id="UP001178148">
    <property type="component" value="Unassembled WGS sequence"/>
</dbReference>
<keyword evidence="2" id="KW-1185">Reference proteome</keyword>
<accession>A0AA90SSZ9</accession>
<dbReference type="InterPro" id="IPR051917">
    <property type="entry name" value="Transposase-Integrase"/>
</dbReference>
<sequence>MSLYDLPVYSRGQSWGGCLYQHLRHKKYKQRTRKPDARGQIRNRVSIDDRPGIVDQKIRLGDWEADTVIGKRHKGVLVTLTERVSKLNLVKRVPSKHADVVTKAIITMLKPYHQTYSRSHLITERSSPFMKNQEKA</sequence>
<dbReference type="InterPro" id="IPR053392">
    <property type="entry name" value="Transposase_IS30-like"/>
</dbReference>
<evidence type="ECO:0000313" key="1">
    <source>
        <dbReference type="EMBL" id="MDP0589110.1"/>
    </source>
</evidence>
<reference evidence="1 2" key="1">
    <citation type="journal article" date="2023" name="bioRxiv">
        <title>An intranuclear bacterial parasite of deep-sea mussels expresses apoptosis inhibitors acquired from its host.</title>
        <authorList>
            <person name="Gonzalez Porras M.A."/>
            <person name="Assie A."/>
            <person name="Tietjen M."/>
            <person name="Violette M."/>
            <person name="Kleiner M."/>
            <person name="Gruber-Vodicka H."/>
            <person name="Dubilier N."/>
            <person name="Leisch N."/>
        </authorList>
    </citation>
    <scope>NUCLEOTIDE SEQUENCE [LARGE SCALE GENOMIC DNA]</scope>
    <source>
        <strain evidence="1">IAP13</strain>
    </source>
</reference>
<evidence type="ECO:0000313" key="2">
    <source>
        <dbReference type="Proteomes" id="UP001178148"/>
    </source>
</evidence>
<comment type="caution">
    <text evidence="1">The sequence shown here is derived from an EMBL/GenBank/DDBJ whole genome shotgun (WGS) entry which is preliminary data.</text>
</comment>
<dbReference type="AlphaFoldDB" id="A0AA90SSZ9"/>
<dbReference type="PANTHER" id="PTHR10948:SF23">
    <property type="entry name" value="TRANSPOSASE INSI FOR INSERTION SEQUENCE ELEMENT IS30A-RELATED"/>
    <property type="match status" value="1"/>
</dbReference>
<dbReference type="GO" id="GO:0004803">
    <property type="term" value="F:transposase activity"/>
    <property type="evidence" value="ECO:0007669"/>
    <property type="project" value="TreeGrafter"/>
</dbReference>
<dbReference type="GO" id="GO:0032196">
    <property type="term" value="P:transposition"/>
    <property type="evidence" value="ECO:0007669"/>
    <property type="project" value="TreeGrafter"/>
</dbReference>